<dbReference type="PROSITE" id="PS51353">
    <property type="entry name" value="ARSC"/>
    <property type="match status" value="1"/>
</dbReference>
<accession>A0A378WFK4</accession>
<dbReference type="OrthoDB" id="9803749at2"/>
<evidence type="ECO:0000313" key="3">
    <source>
        <dbReference type="EMBL" id="SUA36099.1"/>
    </source>
</evidence>
<protein>
    <submittedName>
        <fullName evidence="3">ArsC family protein</fullName>
    </submittedName>
</protein>
<dbReference type="SUPFAM" id="SSF52833">
    <property type="entry name" value="Thioredoxin-like"/>
    <property type="match status" value="1"/>
</dbReference>
<dbReference type="PANTHER" id="PTHR30041">
    <property type="entry name" value="ARSENATE REDUCTASE"/>
    <property type="match status" value="1"/>
</dbReference>
<name>A0A378WFK4_9NEIS</name>
<organism evidence="3 4">
    <name type="scientific">Neisseria zoodegmatis</name>
    <dbReference type="NCBI Taxonomy" id="326523"/>
    <lineage>
        <taxon>Bacteria</taxon>
        <taxon>Pseudomonadati</taxon>
        <taxon>Pseudomonadota</taxon>
        <taxon>Betaproteobacteria</taxon>
        <taxon>Neisseriales</taxon>
        <taxon>Neisseriaceae</taxon>
        <taxon>Neisseria</taxon>
    </lineage>
</organism>
<dbReference type="NCBIfam" id="TIGR01617">
    <property type="entry name" value="arsC_related"/>
    <property type="match status" value="1"/>
</dbReference>
<sequence length="119" mass="13311">MTTLYGIPNCDTVKKARAWLAENNIAYDFVDFKKTPPDAALIESWLKDIPIETLLNKRGTTWRKLSSEQQAAAECTQGAIAVMIAHPSLIKRPILQHNNQHSAGFQVDAYAKIFLPSSR</sequence>
<gene>
    <name evidence="3" type="primary">yffB</name>
    <name evidence="3" type="ORF">NCTC12229_00511</name>
</gene>
<evidence type="ECO:0000256" key="1">
    <source>
        <dbReference type="ARBA" id="ARBA00007198"/>
    </source>
</evidence>
<reference evidence="3 4" key="1">
    <citation type="submission" date="2018-06" db="EMBL/GenBank/DDBJ databases">
        <authorList>
            <consortium name="Pathogen Informatics"/>
            <person name="Doyle S."/>
        </authorList>
    </citation>
    <scope>NUCLEOTIDE SEQUENCE [LARGE SCALE GENOMIC DNA]</scope>
    <source>
        <strain evidence="3 4">NCTC12229</strain>
    </source>
</reference>
<dbReference type="Gene3D" id="3.40.30.10">
    <property type="entry name" value="Glutaredoxin"/>
    <property type="match status" value="1"/>
</dbReference>
<dbReference type="AlphaFoldDB" id="A0A378WFK4"/>
<dbReference type="CDD" id="cd03035">
    <property type="entry name" value="ArsC_Yffb"/>
    <property type="match status" value="1"/>
</dbReference>
<proteinExistence type="inferred from homology"/>
<dbReference type="InterPro" id="IPR036249">
    <property type="entry name" value="Thioredoxin-like_sf"/>
</dbReference>
<evidence type="ECO:0000256" key="2">
    <source>
        <dbReference type="PROSITE-ProRule" id="PRU01282"/>
    </source>
</evidence>
<dbReference type="EMBL" id="UGRS01000001">
    <property type="protein sequence ID" value="SUA36099.1"/>
    <property type="molecule type" value="Genomic_DNA"/>
</dbReference>
<dbReference type="InterPro" id="IPR006504">
    <property type="entry name" value="Tscrpt_reg_Spx/MgsR"/>
</dbReference>
<comment type="similarity">
    <text evidence="1 2">Belongs to the ArsC family.</text>
</comment>
<dbReference type="PANTHER" id="PTHR30041:SF8">
    <property type="entry name" value="PROTEIN YFFB"/>
    <property type="match status" value="1"/>
</dbReference>
<evidence type="ECO:0000313" key="4">
    <source>
        <dbReference type="Proteomes" id="UP000254055"/>
    </source>
</evidence>
<dbReference type="Proteomes" id="UP000254055">
    <property type="component" value="Unassembled WGS sequence"/>
</dbReference>
<dbReference type="RefSeq" id="WP_115133418.1">
    <property type="nucleotide sequence ID" value="NZ_UGRS01000001.1"/>
</dbReference>
<dbReference type="Pfam" id="PF03960">
    <property type="entry name" value="ArsC"/>
    <property type="match status" value="1"/>
</dbReference>
<dbReference type="InterPro" id="IPR006660">
    <property type="entry name" value="Arsenate_reductase-like"/>
</dbReference>